<organism evidence="1">
    <name type="scientific">Plasmopara viticola lesion associated narnavirus 43</name>
    <dbReference type="NCBI Taxonomy" id="2719529"/>
    <lineage>
        <taxon>Viruses</taxon>
        <taxon>Riboviria</taxon>
        <taxon>Orthornavirae</taxon>
        <taxon>Lenarviricota</taxon>
        <taxon>Amabiliviricetes</taxon>
        <taxon>Wolframvirales</taxon>
        <taxon>Narnaviridae</taxon>
        <taxon>Narnavirus</taxon>
    </lineage>
</organism>
<accession>A0A6G9RWB7</accession>
<evidence type="ECO:0000313" key="1">
    <source>
        <dbReference type="EMBL" id="QIR30322.1"/>
    </source>
</evidence>
<keyword evidence="1" id="KW-0548">Nucleotidyltransferase</keyword>
<dbReference type="GO" id="GO:0003968">
    <property type="term" value="F:RNA-directed RNA polymerase activity"/>
    <property type="evidence" value="ECO:0007669"/>
    <property type="project" value="UniProtKB-KW"/>
</dbReference>
<protein>
    <submittedName>
        <fullName evidence="1">RNA-dependent RNA polymerase</fullName>
    </submittedName>
</protein>
<keyword evidence="1" id="KW-0696">RNA-directed RNA polymerase</keyword>
<sequence length="781" mass="86266">MRKRLPAYPFVTVKGPSASGAPVPTTKVAGCRRSARAVPSRRSDRHTTELWKAMWCGLISCGLGTRTGAWKIRKWLSLSVNRNGWLETARSVKELCGELRASALEQRRPRPRDGQFFPGKLLKWLGNRLTVKGKLAFSRVARALPCAPESVVREAVSQHVERLSSRHVTSKAYLDSIEQHVSTLLKGRFQECISFSVPSSAAAVVESPRKDGGYNSYISSLSRRAWASVGSGLRPGGGTEVLSQDRSILARAFEHALSRKTRRLKFHAYPTVASAQRNLVRATALCLREASGVRVVHQASVIAELGMKARIITIPPAHSFARGDLVRQIIWPAVVRSIPQVQPYAPHTEEAILGRLAARGHASKVFLSADLTCATDGFGHDAIVAVCNGMKKAGLPTFLYHELRESLGVGKQPHYVEYRLCDMTEEEAVRCRARYDVVEGKVQVPKVRGSLMGTPCSFTILSLLNHWMSHGLGPDRIICGDDLAAVTHPGNVPSYGARAHAVGSELHQGKSYRSKIGFVFCEAYGLLSRDGHSIQSFRPASLKEFVREGNGVMCQHSVDSTSFNRLARCARTIYRKQRLVASKRWRPAELPAALGGLGHPCKGRLRVPAWCRAALKELYLCENAAHDGAHDPTRYIRSLQVPAVPSSKEDRQQLRALVDRNRAHVDSLRVDDYQPGDAFIANSDASAYVSMCANQEFIYGGGKYKKVRTHEIKPGKQRWPKPQDGCLGGVLSTHTRIREVLAWDRRARSELGTYFPAAFSAHVRVRTRNHRDGDIPGDVGE</sequence>
<reference evidence="1" key="1">
    <citation type="journal article" date="2020" name="Virus Evol.">
        <title>Analysis of the virome associated to grapevine downy mildew lesions reveals new mycovirus lineages.</title>
        <authorList>
            <person name="Chiapello M."/>
            <person name="Rodriguez-Romero J."/>
            <person name="Ayllon M.A."/>
            <person name="Turina M."/>
        </authorList>
    </citation>
    <scope>NUCLEOTIDE SEQUENCE</scope>
    <source>
        <strain evidence="1">DMG-D_DN33594</strain>
    </source>
</reference>
<dbReference type="EMBL" id="MN539860">
    <property type="protein sequence ID" value="QIR30322.1"/>
    <property type="molecule type" value="Genomic_RNA"/>
</dbReference>
<name>A0A6G9RWB7_9VIRU</name>
<keyword evidence="1" id="KW-0808">Transferase</keyword>
<proteinExistence type="predicted"/>